<feature type="domain" description="Pre-toxin TG" evidence="4">
    <location>
        <begin position="2136"/>
        <end position="2192"/>
    </location>
</feature>
<gene>
    <name evidence="5" type="ORF">DL240_17425</name>
</gene>
<reference evidence="5 6" key="1">
    <citation type="submission" date="2018-05" db="EMBL/GenBank/DDBJ databases">
        <title>Lujinxingia marina gen. nov. sp. nov., a new facultative anaerobic member of the class Deltaproteobacteria, and proposal of Lujinxingaceae fam. nov.</title>
        <authorList>
            <person name="Li C.-M."/>
        </authorList>
    </citation>
    <scope>NUCLEOTIDE SEQUENCE [LARGE SCALE GENOMIC DNA]</scope>
    <source>
        <strain evidence="5 6">B210</strain>
    </source>
</reference>
<dbReference type="GO" id="GO:0005576">
    <property type="term" value="C:extracellular region"/>
    <property type="evidence" value="ECO:0007669"/>
    <property type="project" value="UniProtKB-SubCell"/>
</dbReference>
<feature type="compositionally biased region" description="Basic residues" evidence="3">
    <location>
        <begin position="2109"/>
        <end position="2119"/>
    </location>
</feature>
<dbReference type="PANTHER" id="PTHR32305:SF15">
    <property type="entry name" value="PROTEIN RHSA-RELATED"/>
    <property type="match status" value="1"/>
</dbReference>
<sequence>MGSNWSHNYDVRIVPITEANAPDWIAPYCTKNLISPNCILYEEGTEGTRIFYRDRGQASQTIYTPQAGDTSTVIATKDGWKHRTSDGTIRTFGKYGYLESIEDRFKNKVTLEYEFTPLGALYHTYCNARDREEINQQENYDHRFCDWLAYSLGDLAELDVSPDGVPATVVVGGENVPVIDTPELPCGSFGNRAAPRKSCYPMVHNLAQAVEYGERLRMISFIPESVQGTHMMRPTRVRDDHGRELTFEYEESLPPSSNTNVENLFRYGLLKAVSGPKGTRLEFEYNRPDSSEYPARLADMYLTGAFRADTELPGNTERTLEYKYPWSDQSTFWTATELEDVRAVYGNYYSSIRGCTMTPTYAGQVQNAVSQDTCSVGSIGGGGGTSSTTPGNPCFLRERSAQNYLAGLADNIIRVVDTGHVAIENSYETDFFHRNFDRVIEQKFGGVYVSAPPSNWVTGFPSYGFEYYSGLDNQMLSHPAVTQFFGDIVQETLVDQTFCTTSTDPACMTELLIHEDPVPFTTCNSETFEHQSQRCSIAHSSPFWMALPGANPFKYHERDPAHAGEITITAIPCSTIAAKNVGDPTHNGLVAHVEMNPSIGDGFPFVPFPGYSSFYTQGSRERVGEDVNRVCEWVKTVNRDGIETVRGLNYRGQVVLETTPRNVNQDQSYVAIRNKYNSDGNLIYESELHDETLQYGYTLYHYDNDWVDEDVVPGVVQGEDQDGNVFYLPVDYHIPPHVVEPGYWTRRNNVKEVQIVLESPAALEMGGGTLAHVKERRVQFEYEPLFNQVSSMNEYAVTDTDEWILAHQEAVDYDYQEAGLVDGQGNSSALANYMMGLIAWGWDFGHQAVIEVDPTTSEEIVVGYELSSDLEIRGDLSQADYLRTTQFTVSLGEGDLNGDNVEGGIGDTLLGLPVRRTIYPVAGVVSGEQARETKYAWSEFGKLIREEKDSGQVIQHYYYPKGEFGAGAGEPDISVFDSHAQSRGLRGRTEYTNWSNDDYETTLDAELESRRCGSLQGPFAFILPQGCSEGTGYSTLLNLGVKKSVLQKVLNGTGRTSHKSYRYDLKGDVVKEYRPEGVVTISYNGDRYPVAVSHPSKAITAIAYTPNGSEVRRAVIEYGPNSPLSDRRRVVDLYGKPLLEGEARVSGGCDVVFDGLPETVVDESMVAGVDLYAYEDCRLSRFSYTGEGRLASEERGGLVSAYLYNSLGSVVSFEEYSATSYNGRISGKVFTTEYDLNQNPVYQGVTGYDGTSEWELYSYDSAGNLITYQDPRGSIWDMKYSYKGELVERAFAGNIYGSDNLTSESRLSYNGFGELVQELKDGLLERQVLRLPDGRPYGIRTTGESDQWFTGTYDGSNLWTGVGDSHSSVGVRDGYQAMRYAFGIEWPTPGLQLSQDPAVISKESTLDSYGKPLVETATGASGSLRSSTVQRDVLGRALRVKDSRGRESYRSLDFVGNVLESCAVDALDASTNCALYSYDDYDRPSEIIDPEGGVTDVTYDTFGRKIASIATSVLPNGGGAPYEWMLYDDLDRITAKRDRIDDAVYFSYDARGDIESVSNDIDILRTFDFDSLGRISSMMSTSPLSSHQDAAYIENVNGVLTEKDFSVVRGYEYDVLGNVISESLDVGGETYVADHYYGYYPTSVEVATYVNSDFEVFREFDGRGREIFSSAYRTTSNSDVKGESFWLGQALAAHYGNNMTETRGYNDFYDLTHKEYSALTLVNGQPVNSGRADEYCGQHIHGYGWDPDLCGLPLLEMDLTYSNSGALESALTTYGFPNGMIRDGSDFSFHEYSYDGRHRIDAHDFYVQSSTSPLSVGASHSFLRDSAMGSLNKLVRNPSGDSVNFKRFGHGQLVDINAPEFGAVIDRDASGRVIDLPHQDVGLIAYDSLGQLIGTNDFEEVHIYDASGDHVANVHQDGSVVHHIRMGNGVYLQHRVHLDEYDFFVRSQEQNAYLGMIRSDGKALIPLVDERNSIVGVWDSEAMEMLEYRQYDTFGRVLVINGADQVICNEIDDLSANCSLSTFGGLGYTGAWRSDASGLYRFGARWYSTLLGEFMSSDPLWYVDSFNPYAYAAFDPVNRWDPTGLSSERHLEQSEGKGKKDEEDESKRPKPPKPPKPPKKNGNDDDWPNAADILAGLSAVVDVIPVVGSAKSAAEVVLGYDPITQQNVNRGEAALGIAMGLIPFGKVAGIAGKAGIRALSRLTARQGTKGGRHGAKMLSQLDDRKKLCFVGGTGVLAASGTIPIEDVDVGTVVIGAKGEAQEHRWKEVDLPAEASTIEPTVEEEVYLEFPFLRGVSMASHHWSLMSWPDLRNEFHQRFGLKHPQPNVH</sequence>
<dbReference type="Pfam" id="PF14449">
    <property type="entry name" value="PT-TG"/>
    <property type="match status" value="1"/>
</dbReference>
<comment type="caution">
    <text evidence="5">The sequence shown here is derived from an EMBL/GenBank/DDBJ whole genome shotgun (WGS) entry which is preliminary data.</text>
</comment>
<feature type="region of interest" description="Disordered" evidence="3">
    <location>
        <begin position="2084"/>
        <end position="2128"/>
    </location>
</feature>
<evidence type="ECO:0000256" key="3">
    <source>
        <dbReference type="SAM" id="MobiDB-lite"/>
    </source>
</evidence>
<dbReference type="NCBIfam" id="TIGR03696">
    <property type="entry name" value="Rhs_assc_core"/>
    <property type="match status" value="1"/>
</dbReference>
<dbReference type="Proteomes" id="UP000249169">
    <property type="component" value="Unassembled WGS sequence"/>
</dbReference>
<dbReference type="EMBL" id="QHKO01000011">
    <property type="protein sequence ID" value="RAL20362.1"/>
    <property type="molecule type" value="Genomic_DNA"/>
</dbReference>
<dbReference type="InterPro" id="IPR050708">
    <property type="entry name" value="T6SS_VgrG/RHS"/>
</dbReference>
<comment type="subcellular location">
    <subcellularLocation>
        <location evidence="1">Secreted</location>
    </subcellularLocation>
</comment>
<keyword evidence="2" id="KW-0964">Secreted</keyword>
<accession>A0A328C4X9</accession>
<evidence type="ECO:0000256" key="2">
    <source>
        <dbReference type="ARBA" id="ARBA00022525"/>
    </source>
</evidence>
<dbReference type="InterPro" id="IPR022385">
    <property type="entry name" value="Rhs_assc_core"/>
</dbReference>
<protein>
    <recommendedName>
        <fullName evidence="4">Pre-toxin TG domain-containing protein</fullName>
    </recommendedName>
</protein>
<name>A0A328C4X9_9DELT</name>
<evidence type="ECO:0000313" key="6">
    <source>
        <dbReference type="Proteomes" id="UP000249169"/>
    </source>
</evidence>
<evidence type="ECO:0000259" key="4">
    <source>
        <dbReference type="Pfam" id="PF14449"/>
    </source>
</evidence>
<organism evidence="5 6">
    <name type="scientific">Lujinxingia litoralis</name>
    <dbReference type="NCBI Taxonomy" id="2211119"/>
    <lineage>
        <taxon>Bacteria</taxon>
        <taxon>Deltaproteobacteria</taxon>
        <taxon>Bradymonadales</taxon>
        <taxon>Lujinxingiaceae</taxon>
        <taxon>Lujinxingia</taxon>
    </lineage>
</organism>
<proteinExistence type="predicted"/>
<dbReference type="InterPro" id="IPR027797">
    <property type="entry name" value="PT-TG_dom"/>
</dbReference>
<dbReference type="Gene3D" id="2.180.10.10">
    <property type="entry name" value="RHS repeat-associated core"/>
    <property type="match status" value="2"/>
</dbReference>
<dbReference type="PANTHER" id="PTHR32305">
    <property type="match status" value="1"/>
</dbReference>
<evidence type="ECO:0000313" key="5">
    <source>
        <dbReference type="EMBL" id="RAL20362.1"/>
    </source>
</evidence>
<keyword evidence="6" id="KW-1185">Reference proteome</keyword>
<feature type="compositionally biased region" description="Basic and acidic residues" evidence="3">
    <location>
        <begin position="2087"/>
        <end position="2108"/>
    </location>
</feature>
<evidence type="ECO:0000256" key="1">
    <source>
        <dbReference type="ARBA" id="ARBA00004613"/>
    </source>
</evidence>